<organism evidence="2 3">
    <name type="scientific">Aduncisulcus paluster</name>
    <dbReference type="NCBI Taxonomy" id="2918883"/>
    <lineage>
        <taxon>Eukaryota</taxon>
        <taxon>Metamonada</taxon>
        <taxon>Carpediemonas-like organisms</taxon>
        <taxon>Aduncisulcus</taxon>
    </lineage>
</organism>
<evidence type="ECO:0000313" key="2">
    <source>
        <dbReference type="EMBL" id="GKT36504.1"/>
    </source>
</evidence>
<sequence length="177" mass="19531">MAKKRKAKSEAEKKLREKSSGISSMTANAGTPTMRKCRDTTSSSHFPRSFMIAACRYHRDTSLFSSRSDSDGFVLRFNRLSHDPTSTATCRRFVSEPHDPASTVTCRKGVHPSIPQGLLLEPHVPTSTVTCRKVSSMVSTVLLLLVYRKGVRCSESSKVMTPLWHRLPPGHLSGVGV</sequence>
<feature type="region of interest" description="Disordered" evidence="1">
    <location>
        <begin position="1"/>
        <end position="40"/>
    </location>
</feature>
<dbReference type="Proteomes" id="UP001057375">
    <property type="component" value="Unassembled WGS sequence"/>
</dbReference>
<protein>
    <submittedName>
        <fullName evidence="2">Uncharacterized protein</fullName>
    </submittedName>
</protein>
<name>A0ABQ5KYI2_9EUKA</name>
<feature type="compositionally biased region" description="Polar residues" evidence="1">
    <location>
        <begin position="21"/>
        <end position="31"/>
    </location>
</feature>
<keyword evidence="3" id="KW-1185">Reference proteome</keyword>
<accession>A0ABQ5KYI2</accession>
<reference evidence="2" key="1">
    <citation type="submission" date="2022-03" db="EMBL/GenBank/DDBJ databases">
        <title>Draft genome sequence of Aduncisulcus paluster, a free-living microaerophilic Fornicata.</title>
        <authorList>
            <person name="Yuyama I."/>
            <person name="Kume K."/>
            <person name="Tamura T."/>
            <person name="Inagaki Y."/>
            <person name="Hashimoto T."/>
        </authorList>
    </citation>
    <scope>NUCLEOTIDE SEQUENCE</scope>
    <source>
        <strain evidence="2">NY0171</strain>
    </source>
</reference>
<evidence type="ECO:0000256" key="1">
    <source>
        <dbReference type="SAM" id="MobiDB-lite"/>
    </source>
</evidence>
<proteinExistence type="predicted"/>
<dbReference type="EMBL" id="BQXS01011242">
    <property type="protein sequence ID" value="GKT36504.1"/>
    <property type="molecule type" value="Genomic_DNA"/>
</dbReference>
<feature type="compositionally biased region" description="Basic and acidic residues" evidence="1">
    <location>
        <begin position="8"/>
        <end position="19"/>
    </location>
</feature>
<comment type="caution">
    <text evidence="2">The sequence shown here is derived from an EMBL/GenBank/DDBJ whole genome shotgun (WGS) entry which is preliminary data.</text>
</comment>
<gene>
    <name evidence="2" type="ORF">ADUPG1_009459</name>
</gene>
<evidence type="ECO:0000313" key="3">
    <source>
        <dbReference type="Proteomes" id="UP001057375"/>
    </source>
</evidence>